<comment type="caution">
    <text evidence="4">The sequence shown here is derived from an EMBL/GenBank/DDBJ whole genome shotgun (WGS) entry which is preliminary data.</text>
</comment>
<dbReference type="Pfam" id="PF04355">
    <property type="entry name" value="BamE"/>
    <property type="match status" value="1"/>
</dbReference>
<protein>
    <submittedName>
        <fullName evidence="4">Outer membrane protein assembly factor BamE</fullName>
    </submittedName>
</protein>
<dbReference type="InterPro" id="IPR007450">
    <property type="entry name" value="BamE_dom"/>
</dbReference>
<organism evidence="4 5">
    <name type="scientific">Acetobacter garciniae</name>
    <dbReference type="NCBI Taxonomy" id="2817435"/>
    <lineage>
        <taxon>Bacteria</taxon>
        <taxon>Pseudomonadati</taxon>
        <taxon>Pseudomonadota</taxon>
        <taxon>Alphaproteobacteria</taxon>
        <taxon>Acetobacterales</taxon>
        <taxon>Acetobacteraceae</taxon>
        <taxon>Acetobacter</taxon>
    </lineage>
</organism>
<dbReference type="EMBL" id="JAFVMH010000006">
    <property type="protein sequence ID" value="MBO1325912.1"/>
    <property type="molecule type" value="Genomic_DNA"/>
</dbReference>
<gene>
    <name evidence="4" type="ORF">J2D77_12185</name>
</gene>
<sequence>MTQPHRNGLARLRSTCGAFCAVVLLSGCAVFAPSLIPRGSLAEPDDYNQLIPGTSTRADALDLMGSPTTRGAFDDNVWIYITMATHMVPMDFPAVSKQQVVVLRFDNTGKITSLRTLSRKDGMNVAMVDKITPTPGTKINVMQQILGNVGRYNPMQNMMGSGSGDGMMGGYNNNMQGPGHFGSGNSL</sequence>
<dbReference type="RefSeq" id="WP_207846550.1">
    <property type="nucleotide sequence ID" value="NZ_JAFVMH010000006.1"/>
</dbReference>
<evidence type="ECO:0000313" key="5">
    <source>
        <dbReference type="Proteomes" id="UP000664073"/>
    </source>
</evidence>
<dbReference type="Proteomes" id="UP000664073">
    <property type="component" value="Unassembled WGS sequence"/>
</dbReference>
<proteinExistence type="predicted"/>
<keyword evidence="5" id="KW-1185">Reference proteome</keyword>
<evidence type="ECO:0000256" key="2">
    <source>
        <dbReference type="ARBA" id="ARBA00023136"/>
    </source>
</evidence>
<dbReference type="InterPro" id="IPR037873">
    <property type="entry name" value="BamE-like"/>
</dbReference>
<dbReference type="Gene3D" id="3.30.1450.10">
    <property type="match status" value="1"/>
</dbReference>
<evidence type="ECO:0000259" key="3">
    <source>
        <dbReference type="Pfam" id="PF04355"/>
    </source>
</evidence>
<keyword evidence="1" id="KW-0732">Signal</keyword>
<feature type="domain" description="Outer membrane protein assembly factor BamE" evidence="3">
    <location>
        <begin position="39"/>
        <end position="112"/>
    </location>
</feature>
<dbReference type="PROSITE" id="PS51257">
    <property type="entry name" value="PROKAR_LIPOPROTEIN"/>
    <property type="match status" value="1"/>
</dbReference>
<evidence type="ECO:0000313" key="4">
    <source>
        <dbReference type="EMBL" id="MBO1325912.1"/>
    </source>
</evidence>
<reference evidence="4" key="1">
    <citation type="submission" date="2021-03" db="EMBL/GenBank/DDBJ databases">
        <title>The complete genome sequence of Acetobacter sp. TBRC 12339.</title>
        <authorList>
            <person name="Charoenyingcharoen P."/>
            <person name="Yukphan P."/>
        </authorList>
    </citation>
    <scope>NUCLEOTIDE SEQUENCE</scope>
    <source>
        <strain evidence="4">TBRC 12339</strain>
    </source>
</reference>
<accession>A0A939HQ86</accession>
<dbReference type="AlphaFoldDB" id="A0A939HQ86"/>
<evidence type="ECO:0000256" key="1">
    <source>
        <dbReference type="ARBA" id="ARBA00022729"/>
    </source>
</evidence>
<keyword evidence="2" id="KW-0472">Membrane</keyword>
<dbReference type="GO" id="GO:0019867">
    <property type="term" value="C:outer membrane"/>
    <property type="evidence" value="ECO:0007669"/>
    <property type="project" value="InterPro"/>
</dbReference>
<name>A0A939HQ86_9PROT</name>